<feature type="transmembrane region" description="Helical" evidence="6">
    <location>
        <begin position="204"/>
        <end position="225"/>
    </location>
</feature>
<organism evidence="7 8">
    <name type="scientific">Paenibacillus thermoaerophilus</name>
    <dbReference type="NCBI Taxonomy" id="1215385"/>
    <lineage>
        <taxon>Bacteria</taxon>
        <taxon>Bacillati</taxon>
        <taxon>Bacillota</taxon>
        <taxon>Bacilli</taxon>
        <taxon>Bacillales</taxon>
        <taxon>Paenibacillaceae</taxon>
        <taxon>Paenibacillus</taxon>
    </lineage>
</organism>
<keyword evidence="3 6" id="KW-0812">Transmembrane</keyword>
<evidence type="ECO:0000256" key="5">
    <source>
        <dbReference type="ARBA" id="ARBA00023136"/>
    </source>
</evidence>
<keyword evidence="4 6" id="KW-1133">Transmembrane helix</keyword>
<dbReference type="RefSeq" id="WP_211346397.1">
    <property type="nucleotide sequence ID" value="NZ_JBHTGQ010000053.1"/>
</dbReference>
<evidence type="ECO:0000256" key="3">
    <source>
        <dbReference type="ARBA" id="ARBA00022692"/>
    </source>
</evidence>
<evidence type="ECO:0000256" key="2">
    <source>
        <dbReference type="ARBA" id="ARBA00022475"/>
    </source>
</evidence>
<keyword evidence="2" id="KW-1003">Cell membrane</keyword>
<evidence type="ECO:0000313" key="8">
    <source>
        <dbReference type="Proteomes" id="UP001596528"/>
    </source>
</evidence>
<dbReference type="InterPro" id="IPR036259">
    <property type="entry name" value="MFS_trans_sf"/>
</dbReference>
<dbReference type="InterPro" id="IPR011701">
    <property type="entry name" value="MFS"/>
</dbReference>
<dbReference type="PANTHER" id="PTHR23513:SF6">
    <property type="entry name" value="MAJOR FACILITATOR SUPERFAMILY ASSOCIATED DOMAIN-CONTAINING PROTEIN"/>
    <property type="match status" value="1"/>
</dbReference>
<accession>A0ABW2V8R4</accession>
<feature type="transmembrane region" description="Helical" evidence="6">
    <location>
        <begin position="118"/>
        <end position="137"/>
    </location>
</feature>
<sequence>MNLLLRPRQSKYDKTLFESRKQISASGFFEPLIERICEMIANGPQSTRETTAILDAGCGEGPILSQFSQPSGMKLFKLHIPESMMQLGMSMYQTMMAIFMILGPMLGTLVYFRFGIHTAVAIMGICFLLSAAVLTWLPPDRKVEGASTTNLSQEMKMGLHYVISNKIFVYMGGFFLAAGMGIGLVNPLGIYLVTEHLGLTAQSLQWFTAVHGVGMVLGGFISMGLSKPCRIAAGNP</sequence>
<keyword evidence="5 6" id="KW-0472">Membrane</keyword>
<feature type="transmembrane region" description="Helical" evidence="6">
    <location>
        <begin position="167"/>
        <end position="192"/>
    </location>
</feature>
<evidence type="ECO:0000256" key="4">
    <source>
        <dbReference type="ARBA" id="ARBA00022989"/>
    </source>
</evidence>
<evidence type="ECO:0000256" key="1">
    <source>
        <dbReference type="ARBA" id="ARBA00004651"/>
    </source>
</evidence>
<dbReference type="Pfam" id="PF07690">
    <property type="entry name" value="MFS_1"/>
    <property type="match status" value="1"/>
</dbReference>
<dbReference type="Gene3D" id="1.20.1250.20">
    <property type="entry name" value="MFS general substrate transporter like domains"/>
    <property type="match status" value="1"/>
</dbReference>
<keyword evidence="8" id="KW-1185">Reference proteome</keyword>
<dbReference type="PANTHER" id="PTHR23513">
    <property type="entry name" value="INTEGRAL MEMBRANE EFFLUX PROTEIN-RELATED"/>
    <property type="match status" value="1"/>
</dbReference>
<gene>
    <name evidence="7" type="ORF">ACFQWB_17010</name>
</gene>
<evidence type="ECO:0000256" key="6">
    <source>
        <dbReference type="SAM" id="Phobius"/>
    </source>
</evidence>
<protein>
    <submittedName>
        <fullName evidence="7">MFS transporter</fullName>
    </submittedName>
</protein>
<dbReference type="EMBL" id="JBHTGQ010000053">
    <property type="protein sequence ID" value="MFC7751616.1"/>
    <property type="molecule type" value="Genomic_DNA"/>
</dbReference>
<reference evidence="8" key="1">
    <citation type="journal article" date="2019" name="Int. J. Syst. Evol. Microbiol.">
        <title>The Global Catalogue of Microorganisms (GCM) 10K type strain sequencing project: providing services to taxonomists for standard genome sequencing and annotation.</title>
        <authorList>
            <consortium name="The Broad Institute Genomics Platform"/>
            <consortium name="The Broad Institute Genome Sequencing Center for Infectious Disease"/>
            <person name="Wu L."/>
            <person name="Ma J."/>
        </authorList>
    </citation>
    <scope>NUCLEOTIDE SEQUENCE [LARGE SCALE GENOMIC DNA]</scope>
    <source>
        <strain evidence="8">JCM 18657</strain>
    </source>
</reference>
<dbReference type="Proteomes" id="UP001596528">
    <property type="component" value="Unassembled WGS sequence"/>
</dbReference>
<name>A0ABW2V8R4_9BACL</name>
<comment type="subcellular location">
    <subcellularLocation>
        <location evidence="1">Cell membrane</location>
        <topology evidence="1">Multi-pass membrane protein</topology>
    </subcellularLocation>
</comment>
<proteinExistence type="predicted"/>
<feature type="transmembrane region" description="Helical" evidence="6">
    <location>
        <begin position="94"/>
        <end position="112"/>
    </location>
</feature>
<dbReference type="SUPFAM" id="SSF103473">
    <property type="entry name" value="MFS general substrate transporter"/>
    <property type="match status" value="1"/>
</dbReference>
<comment type="caution">
    <text evidence="7">The sequence shown here is derived from an EMBL/GenBank/DDBJ whole genome shotgun (WGS) entry which is preliminary data.</text>
</comment>
<evidence type="ECO:0000313" key="7">
    <source>
        <dbReference type="EMBL" id="MFC7751616.1"/>
    </source>
</evidence>